<evidence type="ECO:0000259" key="3">
    <source>
        <dbReference type="PROSITE" id="PS51186"/>
    </source>
</evidence>
<protein>
    <submittedName>
        <fullName evidence="4">N-acetyltransferase GCN5</fullName>
    </submittedName>
</protein>
<dbReference type="PANTHER" id="PTHR43877">
    <property type="entry name" value="AMINOALKYLPHOSPHONATE N-ACETYLTRANSFERASE-RELATED-RELATED"/>
    <property type="match status" value="1"/>
</dbReference>
<dbReference type="Proteomes" id="UP000255106">
    <property type="component" value="Unassembled WGS sequence"/>
</dbReference>
<dbReference type="RefSeq" id="WP_044158060.1">
    <property type="nucleotide sequence ID" value="NZ_CP056776.1"/>
</dbReference>
<evidence type="ECO:0000313" key="5">
    <source>
        <dbReference type="Proteomes" id="UP000255106"/>
    </source>
</evidence>
<keyword evidence="2" id="KW-0012">Acyltransferase</keyword>
<dbReference type="EMBL" id="UGJB01000004">
    <property type="protein sequence ID" value="STQ10638.1"/>
    <property type="molecule type" value="Genomic_DNA"/>
</dbReference>
<organism evidence="4 5">
    <name type="scientific">Enterobacter cloacae</name>
    <dbReference type="NCBI Taxonomy" id="550"/>
    <lineage>
        <taxon>Bacteria</taxon>
        <taxon>Pseudomonadati</taxon>
        <taxon>Pseudomonadota</taxon>
        <taxon>Gammaproteobacteria</taxon>
        <taxon>Enterobacterales</taxon>
        <taxon>Enterobacteriaceae</taxon>
        <taxon>Enterobacter</taxon>
        <taxon>Enterobacter cloacae complex</taxon>
    </lineage>
</organism>
<accession>A0A0M9IJZ4</accession>
<evidence type="ECO:0000256" key="1">
    <source>
        <dbReference type="ARBA" id="ARBA00022679"/>
    </source>
</evidence>
<feature type="domain" description="N-acetyltransferase" evidence="3">
    <location>
        <begin position="21"/>
        <end position="161"/>
    </location>
</feature>
<dbReference type="GO" id="GO:0016747">
    <property type="term" value="F:acyltransferase activity, transferring groups other than amino-acyl groups"/>
    <property type="evidence" value="ECO:0007669"/>
    <property type="project" value="InterPro"/>
</dbReference>
<dbReference type="InterPro" id="IPR050832">
    <property type="entry name" value="Bact_Acetyltransf"/>
</dbReference>
<name>A0A0M9IJZ4_ENTCL</name>
<gene>
    <name evidence="4" type="ORF">NCTC10005_03387</name>
</gene>
<reference evidence="4 5" key="1">
    <citation type="submission" date="2018-06" db="EMBL/GenBank/DDBJ databases">
        <authorList>
            <consortium name="Pathogen Informatics"/>
            <person name="Doyle S."/>
        </authorList>
    </citation>
    <scope>NUCLEOTIDE SEQUENCE [LARGE SCALE GENOMIC DNA]</scope>
    <source>
        <strain evidence="4 5">NCTC10005</strain>
    </source>
</reference>
<evidence type="ECO:0000256" key="2">
    <source>
        <dbReference type="ARBA" id="ARBA00023315"/>
    </source>
</evidence>
<dbReference type="CDD" id="cd04301">
    <property type="entry name" value="NAT_SF"/>
    <property type="match status" value="1"/>
</dbReference>
<evidence type="ECO:0000313" key="4">
    <source>
        <dbReference type="EMBL" id="STQ10638.1"/>
    </source>
</evidence>
<dbReference type="SUPFAM" id="SSF55729">
    <property type="entry name" value="Acyl-CoA N-acyltransferases (Nat)"/>
    <property type="match status" value="1"/>
</dbReference>
<dbReference type="Gene3D" id="3.40.630.30">
    <property type="match status" value="1"/>
</dbReference>
<sequence length="161" mass="18923">MPTVRSIKHTTEISSIIADTVHIRPWQESDRPFLRTLYLHARREAWPWLNGAEWQLEDFNEATRDEVIWVAVQNGHRVGFASVWTNDNFLHNLFVDPQYQSLGVGRLLLEQVQKTFTSTGALKCLVRNERAIAFYQRHGWHIEATGDSPEGEYYLMHYRLR</sequence>
<dbReference type="PROSITE" id="PS51186">
    <property type="entry name" value="GNAT"/>
    <property type="match status" value="1"/>
</dbReference>
<dbReference type="InterPro" id="IPR000182">
    <property type="entry name" value="GNAT_dom"/>
</dbReference>
<keyword evidence="1 4" id="KW-0808">Transferase</keyword>
<proteinExistence type="predicted"/>
<dbReference type="InterPro" id="IPR016181">
    <property type="entry name" value="Acyl_CoA_acyltransferase"/>
</dbReference>
<dbReference type="Pfam" id="PF00583">
    <property type="entry name" value="Acetyltransf_1"/>
    <property type="match status" value="1"/>
</dbReference>
<dbReference type="AlphaFoldDB" id="A0A0M9IJZ4"/>